<evidence type="ECO:0000313" key="1">
    <source>
        <dbReference type="EMBL" id="MPM90016.1"/>
    </source>
</evidence>
<dbReference type="AlphaFoldDB" id="A0A645DL20"/>
<dbReference type="EMBL" id="VSSQ01037353">
    <property type="protein sequence ID" value="MPM90016.1"/>
    <property type="molecule type" value="Genomic_DNA"/>
</dbReference>
<accession>A0A645DL20</accession>
<protein>
    <submittedName>
        <fullName evidence="1">Uncharacterized protein</fullName>
    </submittedName>
</protein>
<proteinExistence type="predicted"/>
<gene>
    <name evidence="1" type="ORF">SDC9_137132</name>
</gene>
<comment type="caution">
    <text evidence="1">The sequence shown here is derived from an EMBL/GenBank/DDBJ whole genome shotgun (WGS) entry which is preliminary data.</text>
</comment>
<name>A0A645DL20_9ZZZZ</name>
<organism evidence="1">
    <name type="scientific">bioreactor metagenome</name>
    <dbReference type="NCBI Taxonomy" id="1076179"/>
    <lineage>
        <taxon>unclassified sequences</taxon>
        <taxon>metagenomes</taxon>
        <taxon>ecological metagenomes</taxon>
    </lineage>
</organism>
<sequence length="223" mass="25098">MKGVPRVGRDAVQTRLGRRRHPELGRCRLSEDVEAARLVARDDRAVHLGHRILEETATMRGDRALHGDAQVLQQKRHTPERRMGRGLCARGIAQRRQRSGMLARQLKIVHHHGIERGIGLDARNRCVKRFKRRELSAAHLLRPGDSINGRLGRGRRIGMNDAHRAGQCGHRRAFQKIATIHLTGRTLHGVLIGCCMCHTRTLHSRSMMVTLACPPPSHMVCSP</sequence>
<reference evidence="1" key="1">
    <citation type="submission" date="2019-08" db="EMBL/GenBank/DDBJ databases">
        <authorList>
            <person name="Kucharzyk K."/>
            <person name="Murdoch R.W."/>
            <person name="Higgins S."/>
            <person name="Loffler F."/>
        </authorList>
    </citation>
    <scope>NUCLEOTIDE SEQUENCE</scope>
</reference>